<proteinExistence type="predicted"/>
<organism evidence="1 2">
    <name type="scientific">Brevibacterium aurantiacum</name>
    <dbReference type="NCBI Taxonomy" id="273384"/>
    <lineage>
        <taxon>Bacteria</taxon>
        <taxon>Bacillati</taxon>
        <taxon>Actinomycetota</taxon>
        <taxon>Actinomycetes</taxon>
        <taxon>Micrococcales</taxon>
        <taxon>Brevibacteriaceae</taxon>
        <taxon>Brevibacterium</taxon>
    </lineage>
</organism>
<reference evidence="1 2" key="1">
    <citation type="submission" date="2017-03" db="EMBL/GenBank/DDBJ databases">
        <authorList>
            <person name="Afonso C.L."/>
            <person name="Miller P.J."/>
            <person name="Scott M.A."/>
            <person name="Spackman E."/>
            <person name="Goraichik I."/>
            <person name="Dimitrov K.M."/>
            <person name="Suarez D.L."/>
            <person name="Swayne D.E."/>
        </authorList>
    </citation>
    <scope>NUCLEOTIDE SEQUENCE [LARGE SCALE GENOMIC DNA]</scope>
    <source>
        <strain evidence="2">6(3)</strain>
    </source>
</reference>
<gene>
    <name evidence="1" type="ORF">BAURA63_01738</name>
</gene>
<dbReference type="AlphaFoldDB" id="A0A2H1J032"/>
<evidence type="ECO:0000313" key="2">
    <source>
        <dbReference type="Proteomes" id="UP000234327"/>
    </source>
</evidence>
<dbReference type="EMBL" id="FXYZ01000006">
    <property type="protein sequence ID" value="SMX80797.1"/>
    <property type="molecule type" value="Genomic_DNA"/>
</dbReference>
<protein>
    <submittedName>
        <fullName evidence="1">Uncharacterized protein</fullName>
    </submittedName>
</protein>
<accession>A0A2H1J032</accession>
<dbReference type="Proteomes" id="UP000234327">
    <property type="component" value="Unassembled WGS sequence"/>
</dbReference>
<evidence type="ECO:0000313" key="1">
    <source>
        <dbReference type="EMBL" id="SMX80797.1"/>
    </source>
</evidence>
<sequence>MYNVVYFRDLRAAGATTTLIRSSLGCCLLKLCRGVYSVVRRCANPGHSVFLNFAQNDEWIRYHEEGTYLERSQRPKYLEHLDRLRVLSYPSYRQGDVVWGVSAARLHKLGMFGIDTGPISVINARAGSRSREIVRLQRRITAEDVEMLDQIAVTNRARTALDLIGALGPVTGFAAMEQVLRASMLGSDEDAIFRRGYPPDLLSLVPEKVSELFDSARARMAMGQKRAMTLCRLISPLSEGYAESRTSLNLHLLGLHDFIQQFDVRDGRRILTRLDFLFEEAKVALYVDGTQKYVDAGFERMNKESHQHNRLLSMGYVVVRFKFNEILDVATFSRKLFAQVPELKKSCQKKTVV</sequence>
<name>A0A2H1J032_BREAU</name>